<dbReference type="InterPro" id="IPR006140">
    <property type="entry name" value="D-isomer_DH_NAD-bd"/>
</dbReference>
<gene>
    <name evidence="7" type="ORF">SAMN04487885_10622</name>
</gene>
<evidence type="ECO:0000256" key="2">
    <source>
        <dbReference type="ARBA" id="ARBA00023002"/>
    </source>
</evidence>
<dbReference type="Gene3D" id="3.40.50.720">
    <property type="entry name" value="NAD(P)-binding Rossmann-like Domain"/>
    <property type="match status" value="2"/>
</dbReference>
<dbReference type="PANTHER" id="PTHR43761:SF1">
    <property type="entry name" value="D-ISOMER SPECIFIC 2-HYDROXYACID DEHYDROGENASE CATALYTIC DOMAIN-CONTAINING PROTEIN-RELATED"/>
    <property type="match status" value="1"/>
</dbReference>
<keyword evidence="8" id="KW-1185">Reference proteome</keyword>
<feature type="domain" description="D-isomer specific 2-hydroxyacid dehydrogenase catalytic" evidence="5">
    <location>
        <begin position="19"/>
        <end position="296"/>
    </location>
</feature>
<dbReference type="SUPFAM" id="SSF51735">
    <property type="entry name" value="NAD(P)-binding Rossmann-fold domains"/>
    <property type="match status" value="1"/>
</dbReference>
<feature type="domain" description="D-isomer specific 2-hydroxyacid dehydrogenase NAD-binding" evidence="6">
    <location>
        <begin position="127"/>
        <end position="243"/>
    </location>
</feature>
<dbReference type="RefSeq" id="WP_027638945.1">
    <property type="nucleotide sequence ID" value="NZ_BAAACD010000027.1"/>
</dbReference>
<evidence type="ECO:0000256" key="3">
    <source>
        <dbReference type="ARBA" id="ARBA00023027"/>
    </source>
</evidence>
<reference evidence="7 8" key="1">
    <citation type="submission" date="2016-10" db="EMBL/GenBank/DDBJ databases">
        <authorList>
            <person name="de Groot N.N."/>
        </authorList>
    </citation>
    <scope>NUCLEOTIDE SEQUENCE [LARGE SCALE GENOMIC DNA]</scope>
    <source>
        <strain evidence="7 8">NLAE-zl-G419</strain>
    </source>
</reference>
<dbReference type="STRING" id="1529.SAMN04487885_10622"/>
<evidence type="ECO:0000259" key="6">
    <source>
        <dbReference type="Pfam" id="PF02826"/>
    </source>
</evidence>
<dbReference type="OrthoDB" id="9805416at2"/>
<dbReference type="AlphaFoldDB" id="A0A1I2KN83"/>
<dbReference type="Pfam" id="PF00389">
    <property type="entry name" value="2-Hacid_dh"/>
    <property type="match status" value="1"/>
</dbReference>
<sequence>MFKKIVAIDNVGLNKWGENELQNYSKEVKLYYDTPQDNSEIIKRIEDADCVLVSYTTNIDKEVIENCPSIKYIGMCCSLYDEKSANVDIPCAKEKGITVLGIKDYGDEGVVAYTVSELLRLMHGFGQSQWKARPSELTNEKVGIIGLGTTGYMVAKALQAFGADIYYYSRTRKPNAEAEDMKYLPLHDLLKTVSILSTNLNKNTVLLYEDEFKAFGHGKILINTTLGPTFSVEALKNWLNNGDNYYLSDGAGIMNCGELRELKNVIVVDKVSGSSYQCTERLSKKVLDNIKNYLSNSL</sequence>
<organism evidence="7 8">
    <name type="scientific">Clostridium cadaveris</name>
    <dbReference type="NCBI Taxonomy" id="1529"/>
    <lineage>
        <taxon>Bacteria</taxon>
        <taxon>Bacillati</taxon>
        <taxon>Bacillota</taxon>
        <taxon>Clostridia</taxon>
        <taxon>Eubacteriales</taxon>
        <taxon>Clostridiaceae</taxon>
        <taxon>Clostridium</taxon>
    </lineage>
</organism>
<dbReference type="Pfam" id="PF02826">
    <property type="entry name" value="2-Hacid_dh_C"/>
    <property type="match status" value="1"/>
</dbReference>
<dbReference type="InterPro" id="IPR006139">
    <property type="entry name" value="D-isomer_2_OHA_DH_cat_dom"/>
</dbReference>
<proteinExistence type="inferred from homology"/>
<protein>
    <submittedName>
        <fullName evidence="7">Lactate dehydrogenase</fullName>
    </submittedName>
</protein>
<accession>A0A1I2KN83</accession>
<keyword evidence="3" id="KW-0520">NAD</keyword>
<dbReference type="PANTHER" id="PTHR43761">
    <property type="entry name" value="D-ISOMER SPECIFIC 2-HYDROXYACID DEHYDROGENASE FAMILY PROTEIN (AFU_ORTHOLOGUE AFUA_1G13630)"/>
    <property type="match status" value="1"/>
</dbReference>
<evidence type="ECO:0000313" key="7">
    <source>
        <dbReference type="EMBL" id="SFF66677.1"/>
    </source>
</evidence>
<comment type="similarity">
    <text evidence="1 4">Belongs to the D-isomer specific 2-hydroxyacid dehydrogenase family.</text>
</comment>
<keyword evidence="2 4" id="KW-0560">Oxidoreductase</keyword>
<dbReference type="SUPFAM" id="SSF52283">
    <property type="entry name" value="Formate/glycerate dehydrogenase catalytic domain-like"/>
    <property type="match status" value="1"/>
</dbReference>
<dbReference type="GO" id="GO:0016616">
    <property type="term" value="F:oxidoreductase activity, acting on the CH-OH group of donors, NAD or NADP as acceptor"/>
    <property type="evidence" value="ECO:0007669"/>
    <property type="project" value="InterPro"/>
</dbReference>
<dbReference type="InterPro" id="IPR036291">
    <property type="entry name" value="NAD(P)-bd_dom_sf"/>
</dbReference>
<dbReference type="EMBL" id="FOOE01000006">
    <property type="protein sequence ID" value="SFF66677.1"/>
    <property type="molecule type" value="Genomic_DNA"/>
</dbReference>
<evidence type="ECO:0000256" key="4">
    <source>
        <dbReference type="RuleBase" id="RU003719"/>
    </source>
</evidence>
<dbReference type="GO" id="GO:0051287">
    <property type="term" value="F:NAD binding"/>
    <property type="evidence" value="ECO:0007669"/>
    <property type="project" value="InterPro"/>
</dbReference>
<dbReference type="CDD" id="cd12170">
    <property type="entry name" value="2-Hacid_dh_9"/>
    <property type="match status" value="1"/>
</dbReference>
<dbReference type="InterPro" id="IPR050418">
    <property type="entry name" value="D-iso_2-hydroxyacid_DH_PdxB"/>
</dbReference>
<name>A0A1I2KN83_9CLOT</name>
<evidence type="ECO:0000259" key="5">
    <source>
        <dbReference type="Pfam" id="PF00389"/>
    </source>
</evidence>
<evidence type="ECO:0000256" key="1">
    <source>
        <dbReference type="ARBA" id="ARBA00005854"/>
    </source>
</evidence>
<evidence type="ECO:0000313" key="8">
    <source>
        <dbReference type="Proteomes" id="UP000182135"/>
    </source>
</evidence>
<dbReference type="eggNOG" id="COG1052">
    <property type="taxonomic scope" value="Bacteria"/>
</dbReference>
<dbReference type="Proteomes" id="UP000182135">
    <property type="component" value="Unassembled WGS sequence"/>
</dbReference>